<keyword evidence="4 9" id="KW-0479">Metal-binding</keyword>
<evidence type="ECO:0000256" key="10">
    <source>
        <dbReference type="RuleBase" id="RU366055"/>
    </source>
</evidence>
<comment type="similarity">
    <text evidence="2 10">Belongs to the DNA/RNA non-specific endonuclease family.</text>
</comment>
<evidence type="ECO:0000256" key="9">
    <source>
        <dbReference type="PIRSR" id="PIRSR640255-2"/>
    </source>
</evidence>
<evidence type="ECO:0000259" key="11">
    <source>
        <dbReference type="SMART" id="SM00477"/>
    </source>
</evidence>
<evidence type="ECO:0000256" key="6">
    <source>
        <dbReference type="ARBA" id="ARBA00022801"/>
    </source>
</evidence>
<dbReference type="SMART" id="SM00892">
    <property type="entry name" value="Endonuclease_NS"/>
    <property type="match status" value="1"/>
</dbReference>
<name>A0A511XF20_9PROT</name>
<dbReference type="PROSITE" id="PS01070">
    <property type="entry name" value="NUCLEASE_NON_SPEC"/>
    <property type="match status" value="1"/>
</dbReference>
<evidence type="ECO:0000256" key="2">
    <source>
        <dbReference type="ARBA" id="ARBA00010052"/>
    </source>
</evidence>
<evidence type="ECO:0000256" key="7">
    <source>
        <dbReference type="ARBA" id="ARBA00022842"/>
    </source>
</evidence>
<keyword evidence="7" id="KW-0460">Magnesium</keyword>
<keyword evidence="3 10" id="KW-0540">Nuclease</keyword>
<evidence type="ECO:0000313" key="14">
    <source>
        <dbReference type="Proteomes" id="UP000321635"/>
    </source>
</evidence>
<dbReference type="Proteomes" id="UP000321635">
    <property type="component" value="Unassembled WGS sequence"/>
</dbReference>
<dbReference type="Gene3D" id="3.40.570.10">
    <property type="entry name" value="Extracellular Endonuclease, subunit A"/>
    <property type="match status" value="1"/>
</dbReference>
<dbReference type="PANTHER" id="PTHR13966:SF5">
    <property type="entry name" value="ENDONUCLEASE G, MITOCHONDRIAL"/>
    <property type="match status" value="1"/>
</dbReference>
<dbReference type="Pfam" id="PF01223">
    <property type="entry name" value="Endonuclease_NS"/>
    <property type="match status" value="1"/>
</dbReference>
<feature type="binding site" evidence="9">
    <location>
        <position position="110"/>
    </location>
    <ligand>
        <name>Mg(2+)</name>
        <dbReference type="ChEBI" id="CHEBI:18420"/>
        <note>catalytic</note>
    </ligand>
</feature>
<organism evidence="13 14">
    <name type="scientific">Acetobacter nitrogenifigens DSM 23921 = NBRC 105050</name>
    <dbReference type="NCBI Taxonomy" id="1120919"/>
    <lineage>
        <taxon>Bacteria</taxon>
        <taxon>Pseudomonadati</taxon>
        <taxon>Pseudomonadota</taxon>
        <taxon>Alphaproteobacteria</taxon>
        <taxon>Acetobacterales</taxon>
        <taxon>Acetobacteraceae</taxon>
        <taxon>Acetobacter</taxon>
    </lineage>
</organism>
<dbReference type="SMART" id="SM00477">
    <property type="entry name" value="NUC"/>
    <property type="match status" value="1"/>
</dbReference>
<comment type="cofactor">
    <cofactor evidence="1 10">
        <name>Mg(2+)</name>
        <dbReference type="ChEBI" id="CHEBI:18420"/>
    </cofactor>
</comment>
<dbReference type="GO" id="GO:0046872">
    <property type="term" value="F:metal ion binding"/>
    <property type="evidence" value="ECO:0007669"/>
    <property type="project" value="UniProtKB-KW"/>
</dbReference>
<feature type="domain" description="DNA/RNA non-specific endonuclease/pyrophosphatase/phosphodiesterase" evidence="12">
    <location>
        <begin position="16"/>
        <end position="207"/>
    </location>
</feature>
<keyword evidence="14" id="KW-1185">Reference proteome</keyword>
<evidence type="ECO:0000256" key="4">
    <source>
        <dbReference type="ARBA" id="ARBA00022723"/>
    </source>
</evidence>
<sequence length="257" mass="27870">MPVLGGEFGHGRVLCNRAYAAMDSDVSRGPIWSAELLVEENLEVAARTKREGHFYPDARLPYGDRGELEDWKHSGWDRGHLSPSGDFAGVDVQEESYALSNVVPQAQGLNRGAWEGIESAVRGLANAEGEIYVVTGVLFPEGLMRRRVGPDGVMVPSGMWKAVFDPVAGGAAVYVCSNVDQPDCKVVSLAVLAHWAGIDVFPGLPDAVKQHVMPMPAIEASPYAASVREAQSRAGGFDWNDRRAREVLRMLQKALGR</sequence>
<evidence type="ECO:0000259" key="12">
    <source>
        <dbReference type="SMART" id="SM00892"/>
    </source>
</evidence>
<evidence type="ECO:0000256" key="1">
    <source>
        <dbReference type="ARBA" id="ARBA00001946"/>
    </source>
</evidence>
<protein>
    <recommendedName>
        <fullName evidence="10">Endonuclease</fullName>
        <ecNumber evidence="10">3.1.30.-</ecNumber>
    </recommendedName>
</protein>
<evidence type="ECO:0000313" key="13">
    <source>
        <dbReference type="EMBL" id="GEN61553.1"/>
    </source>
</evidence>
<dbReference type="GO" id="GO:0003676">
    <property type="term" value="F:nucleic acid binding"/>
    <property type="evidence" value="ECO:0007669"/>
    <property type="project" value="InterPro"/>
</dbReference>
<feature type="domain" description="ENPP1-3/EXOG-like endonuclease/phosphodiesterase" evidence="11">
    <location>
        <begin position="16"/>
        <end position="207"/>
    </location>
</feature>
<dbReference type="AlphaFoldDB" id="A0A511XF20"/>
<comment type="caution">
    <text evidence="13">The sequence shown here is derived from an EMBL/GenBank/DDBJ whole genome shotgun (WGS) entry which is preliminary data.</text>
</comment>
<evidence type="ECO:0000256" key="3">
    <source>
        <dbReference type="ARBA" id="ARBA00022722"/>
    </source>
</evidence>
<gene>
    <name evidence="13" type="ORF">ANI02nite_34370</name>
</gene>
<dbReference type="InterPro" id="IPR044929">
    <property type="entry name" value="DNA/RNA_non-sp_Endonuclease_sf"/>
</dbReference>
<dbReference type="STRING" id="1120919.GCA_000429165_03687"/>
<dbReference type="GO" id="GO:0016787">
    <property type="term" value="F:hydrolase activity"/>
    <property type="evidence" value="ECO:0007669"/>
    <property type="project" value="UniProtKB-KW"/>
</dbReference>
<keyword evidence="6 10" id="KW-0378">Hydrolase</keyword>
<accession>A0A511XF20</accession>
<dbReference type="InterPro" id="IPR020821">
    <property type="entry name" value="ENPP1-3/EXOG-like_nuc-like"/>
</dbReference>
<evidence type="ECO:0000256" key="8">
    <source>
        <dbReference type="PIRSR" id="PIRSR640255-1"/>
    </source>
</evidence>
<proteinExistence type="inferred from homology"/>
<keyword evidence="5 10" id="KW-0255">Endonuclease</keyword>
<dbReference type="InterPro" id="IPR044925">
    <property type="entry name" value="His-Me_finger_sf"/>
</dbReference>
<reference evidence="13 14" key="1">
    <citation type="submission" date="2019-07" db="EMBL/GenBank/DDBJ databases">
        <title>Whole genome shotgun sequence of Acetobacter nitrogenifigens NBRC 105050.</title>
        <authorList>
            <person name="Hosoyama A."/>
            <person name="Uohara A."/>
            <person name="Ohji S."/>
            <person name="Ichikawa N."/>
        </authorList>
    </citation>
    <scope>NUCLEOTIDE SEQUENCE [LARGE SCALE GENOMIC DNA]</scope>
    <source>
        <strain evidence="13 14">NBRC 105050</strain>
    </source>
</reference>
<dbReference type="GO" id="GO:0004519">
    <property type="term" value="F:endonuclease activity"/>
    <property type="evidence" value="ECO:0007669"/>
    <property type="project" value="UniProtKB-UniRule"/>
</dbReference>
<dbReference type="EC" id="3.1.30.-" evidence="10"/>
<dbReference type="InterPro" id="IPR001604">
    <property type="entry name" value="Endo_G_ENPP1-like_dom"/>
</dbReference>
<dbReference type="SUPFAM" id="SSF54060">
    <property type="entry name" value="His-Me finger endonucleases"/>
    <property type="match status" value="1"/>
</dbReference>
<dbReference type="EMBL" id="BJYF01000044">
    <property type="protein sequence ID" value="GEN61553.1"/>
    <property type="molecule type" value="Genomic_DNA"/>
</dbReference>
<evidence type="ECO:0000256" key="5">
    <source>
        <dbReference type="ARBA" id="ARBA00022759"/>
    </source>
</evidence>
<dbReference type="InterPro" id="IPR040255">
    <property type="entry name" value="Non-specific_endonuclease"/>
</dbReference>
<dbReference type="InterPro" id="IPR018524">
    <property type="entry name" value="DNA/RNA_endonuclease_AS"/>
</dbReference>
<dbReference type="PANTHER" id="PTHR13966">
    <property type="entry name" value="ENDONUCLEASE RELATED"/>
    <property type="match status" value="1"/>
</dbReference>
<feature type="active site" description="Proton acceptor" evidence="8">
    <location>
        <position position="80"/>
    </location>
</feature>